<name>A0A6J7X062_9CAUD</name>
<accession>A0A6J7X062</accession>
<proteinExistence type="predicted"/>
<protein>
    <submittedName>
        <fullName evidence="1">Uncharacterized protein</fullName>
    </submittedName>
</protein>
<organism evidence="1">
    <name type="scientific">uncultured Caudovirales phage</name>
    <dbReference type="NCBI Taxonomy" id="2100421"/>
    <lineage>
        <taxon>Viruses</taxon>
        <taxon>Duplodnaviria</taxon>
        <taxon>Heunggongvirae</taxon>
        <taxon>Uroviricota</taxon>
        <taxon>Caudoviricetes</taxon>
        <taxon>Peduoviridae</taxon>
        <taxon>Maltschvirus</taxon>
        <taxon>Maltschvirus maltsch</taxon>
    </lineage>
</organism>
<dbReference type="EMBL" id="LR798333">
    <property type="protein sequence ID" value="CAB5223793.1"/>
    <property type="molecule type" value="Genomic_DNA"/>
</dbReference>
<gene>
    <name evidence="1" type="ORF">UFOVP394_4</name>
</gene>
<evidence type="ECO:0000313" key="1">
    <source>
        <dbReference type="EMBL" id="CAB5223793.1"/>
    </source>
</evidence>
<reference evidence="1" key="1">
    <citation type="submission" date="2020-05" db="EMBL/GenBank/DDBJ databases">
        <authorList>
            <person name="Chiriac C."/>
            <person name="Salcher M."/>
            <person name="Ghai R."/>
            <person name="Kavagutti S V."/>
        </authorList>
    </citation>
    <scope>NUCLEOTIDE SEQUENCE</scope>
</reference>
<sequence length="467" mass="48857">MPNPYSVTIAGVGGGTANLLTLPLSTAGTTPYIELGSFNANVSADGGGRMTFDVVQTETPAGGPWWKSGAVADNARVQFLDTRYGSGTALFLGYITGIEAAMLGSGFGTRATVTVADADGWLGKTVVRKAYTGTDIYQQVGSFKQGGTALTDRDHINKLLAKVHDQVNDATTRQILDTSIISGSTRAVYSGTAVVLGTLDFKATTLTSALSQIAEEASGENGLPYNFFVDGAARLNYGPIAVPGTATAPAEIVTDPTAARTGSAGTATRLLAHNLSVSLDHDNIVKGIFVQAADSRADRDGNASPITNQPYLRTYTGTAPYNGPALTSRTGPIPQEVFSAPKVAKFGFGSRSTKVQRLTKGTLQVRSKPVRTVSFSISGASQTQLSNPNWEYGLVQGYSSAGTLVNAWLPGQFVKVTAAALDLNEILRVASVTYSFESPGSYQLRVDIEAEYTKRSAVAALLNKVGG</sequence>